<comment type="caution">
    <text evidence="1">The sequence shown here is derived from an EMBL/GenBank/DDBJ whole genome shotgun (WGS) entry which is preliminary data.</text>
</comment>
<reference evidence="2" key="1">
    <citation type="journal article" date="2019" name="Int. J. Syst. Evol. Microbiol.">
        <title>The Global Catalogue of Microorganisms (GCM) 10K type strain sequencing project: providing services to taxonomists for standard genome sequencing and annotation.</title>
        <authorList>
            <consortium name="The Broad Institute Genomics Platform"/>
            <consortium name="The Broad Institute Genome Sequencing Center for Infectious Disease"/>
            <person name="Wu L."/>
            <person name="Ma J."/>
        </authorList>
    </citation>
    <scope>NUCLEOTIDE SEQUENCE [LARGE SCALE GENOMIC DNA]</scope>
    <source>
        <strain evidence="2">NBRC 110633</strain>
    </source>
</reference>
<keyword evidence="2" id="KW-1185">Reference proteome</keyword>
<gene>
    <name evidence="1" type="ORF">GCM10007906_38540</name>
</gene>
<protein>
    <submittedName>
        <fullName evidence="1">Uncharacterized protein</fullName>
    </submittedName>
</protein>
<name>A0ABQ5YA24_9VIBR</name>
<evidence type="ECO:0000313" key="1">
    <source>
        <dbReference type="EMBL" id="GLR06266.1"/>
    </source>
</evidence>
<dbReference type="Proteomes" id="UP001156669">
    <property type="component" value="Unassembled WGS sequence"/>
</dbReference>
<proteinExistence type="predicted"/>
<dbReference type="EMBL" id="BSOE01000058">
    <property type="protein sequence ID" value="GLR06266.1"/>
    <property type="molecule type" value="Genomic_DNA"/>
</dbReference>
<evidence type="ECO:0000313" key="2">
    <source>
        <dbReference type="Proteomes" id="UP001156669"/>
    </source>
</evidence>
<organism evidence="1 2">
    <name type="scientific">Vibrio hyugaensis</name>
    <dbReference type="NCBI Taxonomy" id="1534743"/>
    <lineage>
        <taxon>Bacteria</taxon>
        <taxon>Pseudomonadati</taxon>
        <taxon>Pseudomonadota</taxon>
        <taxon>Gammaproteobacteria</taxon>
        <taxon>Vibrionales</taxon>
        <taxon>Vibrionaceae</taxon>
        <taxon>Vibrio</taxon>
    </lineage>
</organism>
<accession>A0ABQ5YA24</accession>
<sequence length="152" mass="17497">MTEVREVIKQGGEWYECDAFDQMTVMCLDEFYYYNIALYGELTLRNQSMTLSLLAAYDAQTLSDLILNLRKDGFVMSALDIGDEHYDVREALQQQSPEAVDRDVVLLMNQYPQDVPRTLDWLRAQEFEASLPKVKANLTSDGEVLELTITRL</sequence>